<sequence>MESERDMYRQFQDWCLRTYGDSGKTKTVTRKKYERIVQLLNGSESSSTDNAKFKFWVKSKGFQLGQPDEVRGGGGGAKQVLYVPVKTTDGVGVDEKLSLRRVAVVEDFFDIIYSMHVETGPNGEQIRKHAGQKRTYKAISESYAFLPREAVTRFLMSCSECQKRMHLNPDGTDHKDNGKPPTLVTSMIDYNMPITMAYMKHMKLQLLNSQQDEDESSIESDEFDMSDSTRMSAVNSDLSSNLEERIQSPQALHGQQDDDSAAESFNGNETLGHSSLASGGTHSREMGDSNGDGKTELEQDEQPLNLSDSPLSAQLTSEYRIDDHSSNAKNKYKNLLISDLKMEREARENGSKSPAHSYSSYDSGKNESVDRGAEDLSLNRGDEDEDDHDDHDDSEKVNETDGVEAERLKAFNSRPIPSHLTSAVAESILASACESESRNAAKRMRLDRQQDESAPADKQCKPEAAQAAYSSSAVSGSQEVLYINGNGTYSYHSYRGLGGGLLNLNDASSSGPTDLSMKRQLATSSGSSSSSSSRPQLSPTEINAVRQLVAGYRESAAFLLRSADELENLILQQN</sequence>
<evidence type="ECO:0000259" key="2">
    <source>
        <dbReference type="Pfam" id="PF23079"/>
    </source>
</evidence>
<feature type="compositionally biased region" description="Low complexity" evidence="1">
    <location>
        <begin position="524"/>
        <end position="533"/>
    </location>
</feature>
<dbReference type="RefSeq" id="XP_070483656.1">
    <property type="nucleotide sequence ID" value="XM_070627555.1"/>
</dbReference>
<dbReference type="GeneID" id="103550830"/>
<feature type="domain" description="Nucleolar protein 4 helical" evidence="2">
    <location>
        <begin position="412"/>
        <end position="436"/>
    </location>
</feature>
<feature type="compositionally biased region" description="Polar residues" evidence="1">
    <location>
        <begin position="263"/>
        <end position="281"/>
    </location>
</feature>
<feature type="compositionally biased region" description="Basic and acidic residues" evidence="1">
    <location>
        <begin position="440"/>
        <end position="451"/>
    </location>
</feature>
<keyword evidence="3" id="KW-1185">Reference proteome</keyword>
<dbReference type="Proteomes" id="UP001652662">
    <property type="component" value="Chromosome 7"/>
</dbReference>
<dbReference type="Pfam" id="PF23079">
    <property type="entry name" value="HTH_NOL4_2nd"/>
    <property type="match status" value="1"/>
</dbReference>
<feature type="compositionally biased region" description="Polar residues" evidence="1">
    <location>
        <begin position="229"/>
        <end position="241"/>
    </location>
</feature>
<feature type="compositionally biased region" description="Basic and acidic residues" evidence="1">
    <location>
        <begin position="364"/>
        <end position="374"/>
    </location>
</feature>
<evidence type="ECO:0000256" key="1">
    <source>
        <dbReference type="SAM" id="MobiDB-lite"/>
    </source>
</evidence>
<dbReference type="PANTHER" id="PTHR12449">
    <property type="entry name" value="DEATH DOMAIN-CONTAINING PROTEIN"/>
    <property type="match status" value="1"/>
</dbReference>
<name>A0ABM4Q2J4_EQUPR</name>
<feature type="region of interest" description="Disordered" evidence="1">
    <location>
        <begin position="509"/>
        <end position="539"/>
    </location>
</feature>
<evidence type="ECO:0000313" key="3">
    <source>
        <dbReference type="Proteomes" id="UP001652662"/>
    </source>
</evidence>
<feature type="compositionally biased region" description="Polar residues" evidence="1">
    <location>
        <begin position="302"/>
        <end position="312"/>
    </location>
</feature>
<evidence type="ECO:0000313" key="4">
    <source>
        <dbReference type="RefSeq" id="XP_070483656.1"/>
    </source>
</evidence>
<feature type="region of interest" description="Disordered" evidence="1">
    <location>
        <begin position="440"/>
        <end position="463"/>
    </location>
</feature>
<feature type="region of interest" description="Disordered" evidence="1">
    <location>
        <begin position="210"/>
        <end position="312"/>
    </location>
</feature>
<feature type="region of interest" description="Disordered" evidence="1">
    <location>
        <begin position="344"/>
        <end position="403"/>
    </location>
</feature>
<feature type="compositionally biased region" description="Basic and acidic residues" evidence="1">
    <location>
        <begin position="282"/>
        <end position="297"/>
    </location>
</feature>
<proteinExistence type="predicted"/>
<accession>A0ABM4Q2J4</accession>
<feature type="compositionally biased region" description="Acidic residues" evidence="1">
    <location>
        <begin position="211"/>
        <end position="225"/>
    </location>
</feature>
<feature type="compositionally biased region" description="Basic and acidic residues" evidence="1">
    <location>
        <begin position="391"/>
        <end position="403"/>
    </location>
</feature>
<dbReference type="InterPro" id="IPR056549">
    <property type="entry name" value="HTH_NOL4"/>
</dbReference>
<feature type="compositionally biased region" description="Polar residues" evidence="1">
    <location>
        <begin position="351"/>
        <end position="363"/>
    </location>
</feature>
<reference evidence="4" key="1">
    <citation type="submission" date="2025-08" db="UniProtKB">
        <authorList>
            <consortium name="RefSeq"/>
        </authorList>
    </citation>
    <scope>IDENTIFICATION</scope>
    <source>
        <tissue evidence="4">Blood</tissue>
    </source>
</reference>
<protein>
    <submittedName>
        <fullName evidence="4">Nucleolar protein 4 isoform X2</fullName>
    </submittedName>
</protein>
<dbReference type="PANTHER" id="PTHR12449:SF17">
    <property type="entry name" value="NUCLEOLAR PROTEIN 4"/>
    <property type="match status" value="1"/>
</dbReference>
<gene>
    <name evidence="4" type="primary">NOL4</name>
</gene>
<organism evidence="3 4">
    <name type="scientific">Equus przewalskii</name>
    <name type="common">Przewalski's horse</name>
    <name type="synonym">Equus caballus przewalskii</name>
    <dbReference type="NCBI Taxonomy" id="9798"/>
    <lineage>
        <taxon>Eukaryota</taxon>
        <taxon>Metazoa</taxon>
        <taxon>Chordata</taxon>
        <taxon>Craniata</taxon>
        <taxon>Vertebrata</taxon>
        <taxon>Euteleostomi</taxon>
        <taxon>Mammalia</taxon>
        <taxon>Eutheria</taxon>
        <taxon>Laurasiatheria</taxon>
        <taxon>Perissodactyla</taxon>
        <taxon>Equidae</taxon>
        <taxon>Equus</taxon>
    </lineage>
</organism>
<dbReference type="InterPro" id="IPR039788">
    <property type="entry name" value="NOL4/NOL4L"/>
</dbReference>